<dbReference type="InterPro" id="IPR000073">
    <property type="entry name" value="AB_hydrolase_1"/>
</dbReference>
<evidence type="ECO:0000256" key="1">
    <source>
        <dbReference type="ARBA" id="ARBA00004496"/>
    </source>
</evidence>
<dbReference type="GO" id="GO:0005737">
    <property type="term" value="C:cytoplasm"/>
    <property type="evidence" value="ECO:0007669"/>
    <property type="project" value="UniProtKB-SubCell"/>
</dbReference>
<reference evidence="5" key="1">
    <citation type="submission" date="2016-07" db="EMBL/GenBank/DDBJ databases">
        <title>Microvirga ossetica sp. nov. a new species of rhizobia isolated from root nodules of the legume species Vicia alpestris Steven originated from North Ossetia region in the Caucasus.</title>
        <authorList>
            <person name="Safronova V.I."/>
            <person name="Kuznetsova I.G."/>
            <person name="Sazanova A.L."/>
            <person name="Belimov A."/>
            <person name="Andronov E."/>
            <person name="Osledkin Y.S."/>
            <person name="Onishchuk O.P."/>
            <person name="Kurchak O.N."/>
            <person name="Shaposhnikov A.I."/>
            <person name="Willems A."/>
            <person name="Tikhonovich I.A."/>
        </authorList>
    </citation>
    <scope>NUCLEOTIDE SEQUENCE [LARGE SCALE GENOMIC DNA]</scope>
    <source>
        <strain evidence="5">V5/3M</strain>
    </source>
</reference>
<gene>
    <name evidence="5" type="ORF">BB934_24790</name>
</gene>
<comment type="subcellular location">
    <subcellularLocation>
        <location evidence="1">Cytoplasm</location>
    </subcellularLocation>
</comment>
<dbReference type="InterPro" id="IPR026151">
    <property type="entry name" value="Maspardin"/>
</dbReference>
<evidence type="ECO:0000256" key="2">
    <source>
        <dbReference type="ARBA" id="ARBA00020148"/>
    </source>
</evidence>
<dbReference type="EMBL" id="CP016616">
    <property type="protein sequence ID" value="ANY81043.1"/>
    <property type="molecule type" value="Genomic_DNA"/>
</dbReference>
<organism evidence="5">
    <name type="scientific">Microvirga ossetica</name>
    <dbReference type="NCBI Taxonomy" id="1882682"/>
    <lineage>
        <taxon>Bacteria</taxon>
        <taxon>Pseudomonadati</taxon>
        <taxon>Pseudomonadota</taxon>
        <taxon>Alphaproteobacteria</taxon>
        <taxon>Hyphomicrobiales</taxon>
        <taxon>Methylobacteriaceae</taxon>
        <taxon>Microvirga</taxon>
    </lineage>
</organism>
<evidence type="ECO:0000313" key="5">
    <source>
        <dbReference type="EMBL" id="ANY81043.1"/>
    </source>
</evidence>
<dbReference type="InterPro" id="IPR029058">
    <property type="entry name" value="AB_hydrolase_fold"/>
</dbReference>
<sequence>MTNRLIAARDRFAASHPEQRIAIGGREWGYVRVGDAGPALLLIPGTLGRGDIFWQQIEALRDRARIFALTYPGSGGIAEWAADLAELCGRLGLDRATVLGSSLGGYLAQYFAAAYPHIAERLIAANTLHSTADIATRPPYSSDLDNAPIDELRTGFGRGLGLWRESHPEQGELVDLLMAEVAGRIPEPELRTRLNALKHAPELPPLELPRNRIATVESADDPLIPEPVRSAVRARLSPFSAYRFEWGGHFPYVTRPGLYLSLLEEQLGLPVTGEGWGREELRTR</sequence>
<proteinExistence type="predicted"/>
<evidence type="ECO:0000259" key="4">
    <source>
        <dbReference type="Pfam" id="PF00561"/>
    </source>
</evidence>
<feature type="domain" description="AB hydrolase-1" evidence="4">
    <location>
        <begin position="38"/>
        <end position="187"/>
    </location>
</feature>
<dbReference type="RefSeq" id="WP_099512112.1">
    <property type="nucleotide sequence ID" value="NZ_CP016616.1"/>
</dbReference>
<protein>
    <recommendedName>
        <fullName evidence="2">Maspardin</fullName>
    </recommendedName>
</protein>
<dbReference type="PANTHER" id="PTHR15913:SF0">
    <property type="entry name" value="MASPARDIN"/>
    <property type="match status" value="1"/>
</dbReference>
<dbReference type="Gene3D" id="3.40.50.1820">
    <property type="entry name" value="alpha/beta hydrolase"/>
    <property type="match status" value="1"/>
</dbReference>
<name>A0A1B2EM31_9HYPH</name>
<dbReference type="OrthoDB" id="9791366at2"/>
<dbReference type="AlphaFoldDB" id="A0A1B2EM31"/>
<dbReference type="PANTHER" id="PTHR15913">
    <property type="entry name" value="ACID CLUSTER PROTEIN 33"/>
    <property type="match status" value="1"/>
</dbReference>
<accession>A0A1B2EM31</accession>
<evidence type="ECO:0000256" key="3">
    <source>
        <dbReference type="ARBA" id="ARBA00022490"/>
    </source>
</evidence>
<dbReference type="KEGG" id="moc:BB934_24790"/>
<dbReference type="SUPFAM" id="SSF53474">
    <property type="entry name" value="alpha/beta-Hydrolases"/>
    <property type="match status" value="1"/>
</dbReference>
<keyword evidence="3" id="KW-0963">Cytoplasm</keyword>
<dbReference type="Pfam" id="PF00561">
    <property type="entry name" value="Abhydrolase_1"/>
    <property type="match status" value="1"/>
</dbReference>